<evidence type="ECO:0000313" key="2">
    <source>
        <dbReference type="EMBL" id="VTR58622.1"/>
    </source>
</evidence>
<name>A0A4U9WI41_SERFO</name>
<protein>
    <submittedName>
        <fullName evidence="2">Dihydrodipicolinate synthase</fullName>
        <ecNumber evidence="2">4.2.1.52</ecNumber>
    </submittedName>
</protein>
<sequence length="80" mass="8620">MALIQDGEIDVLTGEDHLILTTLCLGGTGAISAAAHLHPERFVALVEQVVQGDLAAARSNFYTLLPMIQQMFSYPKPRPG</sequence>
<dbReference type="InterPro" id="IPR002220">
    <property type="entry name" value="DapA-like"/>
</dbReference>
<dbReference type="EMBL" id="CABEEZ010000153">
    <property type="protein sequence ID" value="VTR58622.1"/>
    <property type="molecule type" value="Genomic_DNA"/>
</dbReference>
<organism evidence="2">
    <name type="scientific">Serratia fonticola</name>
    <dbReference type="NCBI Taxonomy" id="47917"/>
    <lineage>
        <taxon>Bacteria</taxon>
        <taxon>Pseudomonadati</taxon>
        <taxon>Pseudomonadota</taxon>
        <taxon>Gammaproteobacteria</taxon>
        <taxon>Enterobacterales</taxon>
        <taxon>Yersiniaceae</taxon>
        <taxon>Serratia</taxon>
    </lineage>
</organism>
<evidence type="ECO:0000256" key="1">
    <source>
        <dbReference type="ARBA" id="ARBA00023239"/>
    </source>
</evidence>
<dbReference type="EC" id="4.2.1.52" evidence="2"/>
<dbReference type="Pfam" id="PF00701">
    <property type="entry name" value="DHDPS"/>
    <property type="match status" value="1"/>
</dbReference>
<gene>
    <name evidence="2" type="primary">dapA_4</name>
    <name evidence="2" type="ORF">NCTC12965_07752</name>
</gene>
<reference evidence="2" key="1">
    <citation type="submission" date="2019-05" db="EMBL/GenBank/DDBJ databases">
        <authorList>
            <consortium name="Pathogen Informatics"/>
        </authorList>
    </citation>
    <scope>NUCLEOTIDE SEQUENCE [LARGE SCALE GENOMIC DNA]</scope>
    <source>
        <strain evidence="2">NCTC12965</strain>
    </source>
</reference>
<proteinExistence type="predicted"/>
<dbReference type="AlphaFoldDB" id="A0A4U9WI41"/>
<keyword evidence="1 2" id="KW-0456">Lyase</keyword>
<dbReference type="InterPro" id="IPR013785">
    <property type="entry name" value="Aldolase_TIM"/>
</dbReference>
<accession>A0A4U9WI41</accession>
<dbReference type="GO" id="GO:0016829">
    <property type="term" value="F:lyase activity"/>
    <property type="evidence" value="ECO:0007669"/>
    <property type="project" value="UniProtKB-KW"/>
</dbReference>
<dbReference type="Gene3D" id="3.20.20.70">
    <property type="entry name" value="Aldolase class I"/>
    <property type="match status" value="1"/>
</dbReference>
<dbReference type="SUPFAM" id="SSF51569">
    <property type="entry name" value="Aldolase"/>
    <property type="match status" value="1"/>
</dbReference>